<keyword evidence="3" id="KW-1185">Reference proteome</keyword>
<evidence type="ECO:0000259" key="1">
    <source>
        <dbReference type="Pfam" id="PF12146"/>
    </source>
</evidence>
<dbReference type="Pfam" id="PF12146">
    <property type="entry name" value="Hydrolase_4"/>
    <property type="match status" value="1"/>
</dbReference>
<reference evidence="2 3" key="2">
    <citation type="journal article" date="2011" name="J. Bacteriol.">
        <title>Genomes of three methylotrophs from a single niche uncover genetic and metabolic divergence of Methylophilaceae.</title>
        <authorList>
            <person name="Lapidus A."/>
            <person name="Clum A."/>
            <person name="Labutti K."/>
            <person name="Kaluzhnaya M.G."/>
            <person name="Lim S."/>
            <person name="Beck D.A."/>
            <person name="Glavina Del Rio T."/>
            <person name="Nolan M."/>
            <person name="Mavromatis K."/>
            <person name="Huntemann M."/>
            <person name="Lucas S."/>
            <person name="Lidstrom M.E."/>
            <person name="Ivanova N."/>
            <person name="Chistoserdova L."/>
        </authorList>
    </citation>
    <scope>NUCLEOTIDE SEQUENCE [LARGE SCALE GENOMIC DNA]</scope>
    <source>
        <strain evidence="2 3">301</strain>
    </source>
</reference>
<dbReference type="HOGENOM" id="CLU_1179438_0_0_4"/>
<name>D7DLY9_METV0</name>
<dbReference type="InterPro" id="IPR029058">
    <property type="entry name" value="AB_hydrolase_fold"/>
</dbReference>
<accession>D7DLY9</accession>
<reference evidence="3" key="1">
    <citation type="submission" date="2010-05" db="EMBL/GenBank/DDBJ databases">
        <title>Complete sequence of Methylotenera sp. 301.</title>
        <authorList>
            <person name="Lucas S."/>
            <person name="Copeland A."/>
            <person name="Lapidus A."/>
            <person name="Cheng J.-F."/>
            <person name="Bruce D."/>
            <person name="Goodwin L."/>
            <person name="Pitluck S."/>
            <person name="Clum A."/>
            <person name="Land M."/>
            <person name="Hauser L."/>
            <person name="Kyrpides N."/>
            <person name="Ivanova N."/>
            <person name="Chistoservova L."/>
            <person name="Kalyuzhnaya M."/>
            <person name="Woyke T."/>
        </authorList>
    </citation>
    <scope>NUCLEOTIDE SEQUENCE [LARGE SCALE GENOMIC DNA]</scope>
    <source>
        <strain evidence="3">301</strain>
    </source>
</reference>
<dbReference type="eggNOG" id="COG2382">
    <property type="taxonomic scope" value="Bacteria"/>
</dbReference>
<dbReference type="STRING" id="666681.M301_2318"/>
<feature type="domain" description="Serine aminopeptidase S33" evidence="1">
    <location>
        <begin position="80"/>
        <end position="120"/>
    </location>
</feature>
<dbReference type="InterPro" id="IPR022742">
    <property type="entry name" value="Hydrolase_4"/>
</dbReference>
<gene>
    <name evidence="2" type="ordered locus">M301_2318</name>
</gene>
<dbReference type="SUPFAM" id="SSF53474">
    <property type="entry name" value="alpha/beta-Hydrolases"/>
    <property type="match status" value="1"/>
</dbReference>
<dbReference type="Gene3D" id="3.40.50.1820">
    <property type="entry name" value="alpha/beta hydrolase"/>
    <property type="match status" value="1"/>
</dbReference>
<dbReference type="RefSeq" id="WP_013148991.1">
    <property type="nucleotide sequence ID" value="NC_014207.1"/>
</dbReference>
<organism evidence="2 3">
    <name type="scientific">Methylotenera versatilis (strain 301)</name>
    <dbReference type="NCBI Taxonomy" id="666681"/>
    <lineage>
        <taxon>Bacteria</taxon>
        <taxon>Pseudomonadati</taxon>
        <taxon>Pseudomonadota</taxon>
        <taxon>Betaproteobacteria</taxon>
        <taxon>Nitrosomonadales</taxon>
        <taxon>Methylophilaceae</taxon>
        <taxon>Methylotenera</taxon>
    </lineage>
</organism>
<proteinExistence type="predicted"/>
<dbReference type="AlphaFoldDB" id="D7DLY9"/>
<evidence type="ECO:0000313" key="2">
    <source>
        <dbReference type="EMBL" id="ADI30683.1"/>
    </source>
</evidence>
<protein>
    <recommendedName>
        <fullName evidence="1">Serine aminopeptidase S33 domain-containing protein</fullName>
    </recommendedName>
</protein>
<dbReference type="OrthoDB" id="5431193at2"/>
<dbReference type="Proteomes" id="UP000000383">
    <property type="component" value="Chromosome"/>
</dbReference>
<sequence>MRHIIDLANAGKRANTLIILLPGANHLPEDFVTQGFVSTVRQRQLDIDLVMPELAFDQIANQSVLRKIHETVMQPYSTLGYRNIWIAGISIGGYVAIAYAHRYPEQVNGLLLLAPYPGNRITTSEVALAGGVKAWAPDAIPDDDTERGNWYWLKNNTDTTNVNPTEVHLGYGADDRFSEGIAMMAQTLPEEYVDKISGGHVWPVWQQLWQNFLDKRFSAKS</sequence>
<dbReference type="EMBL" id="CP002056">
    <property type="protein sequence ID" value="ADI30683.1"/>
    <property type="molecule type" value="Genomic_DNA"/>
</dbReference>
<dbReference type="KEGG" id="meh:M301_2318"/>
<evidence type="ECO:0000313" key="3">
    <source>
        <dbReference type="Proteomes" id="UP000000383"/>
    </source>
</evidence>